<dbReference type="EMBL" id="JUIV01000005">
    <property type="protein sequence ID" value="RYJ39018.1"/>
    <property type="molecule type" value="Genomic_DNA"/>
</dbReference>
<evidence type="ECO:0000313" key="3">
    <source>
        <dbReference type="EMBL" id="RYJ39018.1"/>
    </source>
</evidence>
<evidence type="ECO:0000313" key="4">
    <source>
        <dbReference type="Proteomes" id="UP000290433"/>
    </source>
</evidence>
<feature type="chain" id="PRO_5019440737" evidence="1">
    <location>
        <begin position="20"/>
        <end position="215"/>
    </location>
</feature>
<dbReference type="SUPFAM" id="SSF56925">
    <property type="entry name" value="OMPA-like"/>
    <property type="match status" value="1"/>
</dbReference>
<dbReference type="Pfam" id="PF13568">
    <property type="entry name" value="OMP_b-brl_2"/>
    <property type="match status" value="1"/>
</dbReference>
<organism evidence="3 4">
    <name type="scientific">Flavobacterium anhuiense</name>
    <dbReference type="NCBI Taxonomy" id="459526"/>
    <lineage>
        <taxon>Bacteria</taxon>
        <taxon>Pseudomonadati</taxon>
        <taxon>Bacteroidota</taxon>
        <taxon>Flavobacteriia</taxon>
        <taxon>Flavobacteriales</taxon>
        <taxon>Flavobacteriaceae</taxon>
        <taxon>Flavobacterium</taxon>
    </lineage>
</organism>
<sequence>MKKSKLIICALLMCAGAMAQTEKVKLGVKAGLNISSLTFDENELDSKSKTGFTAGLMAEIPLAKNFSVQPELLYSQQGMKISYSDPDVQNSDYKSTIALNYLNIPVMLKYYVVKGLSLQAGPQVGILLKANNKYQDNFLGYDNHEEMDLKDYSNGVDASVNFGLGYQFKDKFYADARYNLSYTNVFKDVTANTNYIINSDMKNKVFQITIGYFFK</sequence>
<feature type="signal peptide" evidence="1">
    <location>
        <begin position="1"/>
        <end position="19"/>
    </location>
</feature>
<accession>A0A444VZY6</accession>
<dbReference type="AlphaFoldDB" id="A0A444VZY6"/>
<dbReference type="Proteomes" id="UP000290433">
    <property type="component" value="Unassembled WGS sequence"/>
</dbReference>
<gene>
    <name evidence="3" type="ORF">NU08_1856</name>
</gene>
<proteinExistence type="predicted"/>
<keyword evidence="1" id="KW-0732">Signal</keyword>
<dbReference type="Gene3D" id="2.40.160.20">
    <property type="match status" value="1"/>
</dbReference>
<name>A0A444VZY6_9FLAO</name>
<dbReference type="InterPro" id="IPR011250">
    <property type="entry name" value="OMP/PagP_B-barrel"/>
</dbReference>
<evidence type="ECO:0000259" key="2">
    <source>
        <dbReference type="Pfam" id="PF13568"/>
    </source>
</evidence>
<feature type="domain" description="Outer membrane protein beta-barrel" evidence="2">
    <location>
        <begin position="19"/>
        <end position="186"/>
    </location>
</feature>
<reference evidence="3 4" key="1">
    <citation type="submission" date="2014-12" db="EMBL/GenBank/DDBJ databases">
        <title>Genome sequence of Flavobacterium anhuiense RCM74.</title>
        <authorList>
            <person name="Kim J.F."/>
            <person name="Song J.Y."/>
            <person name="Kwak M.-J."/>
            <person name="Lee S.-W."/>
        </authorList>
    </citation>
    <scope>NUCLEOTIDE SEQUENCE [LARGE SCALE GENOMIC DNA]</scope>
    <source>
        <strain evidence="3 4">RCM74</strain>
    </source>
</reference>
<dbReference type="InterPro" id="IPR025665">
    <property type="entry name" value="Beta-barrel_OMP_2"/>
</dbReference>
<evidence type="ECO:0000256" key="1">
    <source>
        <dbReference type="SAM" id="SignalP"/>
    </source>
</evidence>
<dbReference type="OrthoDB" id="947434at2"/>
<comment type="caution">
    <text evidence="3">The sequence shown here is derived from an EMBL/GenBank/DDBJ whole genome shotgun (WGS) entry which is preliminary data.</text>
</comment>
<protein>
    <submittedName>
        <fullName evidence="3">OMP_b-brl_2 multi-domain protein</fullName>
    </submittedName>
</protein>
<dbReference type="RefSeq" id="WP_129746795.1">
    <property type="nucleotide sequence ID" value="NZ_JUIV01000005.1"/>
</dbReference>